<dbReference type="InterPro" id="IPR001585">
    <property type="entry name" value="TAL/FSA"/>
</dbReference>
<dbReference type="GO" id="GO:0016832">
    <property type="term" value="F:aldehyde-lyase activity"/>
    <property type="evidence" value="ECO:0007669"/>
    <property type="project" value="InterPro"/>
</dbReference>
<dbReference type="InterPro" id="IPR013785">
    <property type="entry name" value="Aldolase_TIM"/>
</dbReference>
<keyword evidence="7" id="KW-0704">Schiff base</keyword>
<keyword evidence="6" id="KW-0963">Cytoplasm</keyword>
<dbReference type="PROSITE" id="PS01054">
    <property type="entry name" value="TRANSALDOLASE_1"/>
    <property type="match status" value="1"/>
</dbReference>
<evidence type="ECO:0000256" key="1">
    <source>
        <dbReference type="ARBA" id="ARBA00003518"/>
    </source>
</evidence>
<gene>
    <name evidence="10" type="ORF">CSP5_0841</name>
</gene>
<comment type="function">
    <text evidence="1">Transaldolase is important for the balance of metabolites in the pentose-phosphate pathway.</text>
</comment>
<protein>
    <recommendedName>
        <fullName evidence="9">Probable transaldolase</fullName>
        <ecNumber evidence="5">2.2.1.2</ecNumber>
    </recommendedName>
</protein>
<dbReference type="SUPFAM" id="SSF51569">
    <property type="entry name" value="Aldolase"/>
    <property type="match status" value="1"/>
</dbReference>
<dbReference type="CDD" id="cd00956">
    <property type="entry name" value="Transaldolase_FSA"/>
    <property type="match status" value="1"/>
</dbReference>
<accession>A0A1N5U7M1</accession>
<dbReference type="FunFam" id="3.20.20.70:FF:000018">
    <property type="entry name" value="Probable transaldolase"/>
    <property type="match status" value="1"/>
</dbReference>
<evidence type="ECO:0000256" key="3">
    <source>
        <dbReference type="ARBA" id="ARBA00004857"/>
    </source>
</evidence>
<dbReference type="Proteomes" id="UP000195607">
    <property type="component" value="Chromosome I"/>
</dbReference>
<dbReference type="GeneID" id="41588115"/>
<dbReference type="EC" id="2.2.1.2" evidence="5"/>
<comment type="pathway">
    <text evidence="3">Carbohydrate degradation; pentose phosphate pathway; D-glyceraldehyde 3-phosphate and beta-D-fructose 6-phosphate from D-ribose 5-phosphate and D-xylulose 5-phosphate (non-oxidative stage): step 2/3.</text>
</comment>
<evidence type="ECO:0000256" key="2">
    <source>
        <dbReference type="ARBA" id="ARBA00004496"/>
    </source>
</evidence>
<sequence>MKLFLDTANLTEIKQANEWGLLDGVTTNPSLIAREMKNGGSFKDIVTKILKETPGPVSIEVIAEDYDNMLKQAFKISELGKNAVVKVPFTTVGLKVTKALSDKGVHVNSTLIFSGIQALFAAKAGATYVSPFVGRLDDIAEDGMSLIEQIKTIYTNYDMKTNILVASIRSPLHVLRSMIMGADVITLPFDVLSKLPSHPKTTEGLTRFLDDWKKAFGSMDFPL</sequence>
<dbReference type="InterPro" id="IPR018225">
    <property type="entry name" value="Transaldolase_AS"/>
</dbReference>
<evidence type="ECO:0000256" key="7">
    <source>
        <dbReference type="ARBA" id="ARBA00023270"/>
    </source>
</evidence>
<evidence type="ECO:0000256" key="9">
    <source>
        <dbReference type="ARBA" id="ARBA00067532"/>
    </source>
</evidence>
<organism evidence="10 11">
    <name type="scientific">Cuniculiplasma divulgatum</name>
    <dbReference type="NCBI Taxonomy" id="1673428"/>
    <lineage>
        <taxon>Archaea</taxon>
        <taxon>Methanobacteriati</taxon>
        <taxon>Thermoplasmatota</taxon>
        <taxon>Thermoplasmata</taxon>
        <taxon>Thermoplasmatales</taxon>
        <taxon>Cuniculiplasmataceae</taxon>
        <taxon>Cuniculiplasma</taxon>
    </lineage>
</organism>
<evidence type="ECO:0000256" key="6">
    <source>
        <dbReference type="ARBA" id="ARBA00022490"/>
    </source>
</evidence>
<evidence type="ECO:0000313" key="10">
    <source>
        <dbReference type="EMBL" id="SIM56901.1"/>
    </source>
</evidence>
<dbReference type="GO" id="GO:0004801">
    <property type="term" value="F:transaldolase activity"/>
    <property type="evidence" value="ECO:0007669"/>
    <property type="project" value="UniProtKB-EC"/>
</dbReference>
<dbReference type="EMBL" id="LT671858">
    <property type="protein sequence ID" value="SIM56901.1"/>
    <property type="molecule type" value="Genomic_DNA"/>
</dbReference>
<dbReference type="InterPro" id="IPR004731">
    <property type="entry name" value="Transaldolase_3B/F6P_aldolase"/>
</dbReference>
<dbReference type="Gene3D" id="3.20.20.70">
    <property type="entry name" value="Aldolase class I"/>
    <property type="match status" value="1"/>
</dbReference>
<dbReference type="Pfam" id="PF00923">
    <property type="entry name" value="TAL_FSA"/>
    <property type="match status" value="1"/>
</dbReference>
<evidence type="ECO:0000256" key="8">
    <source>
        <dbReference type="ARBA" id="ARBA00048810"/>
    </source>
</evidence>
<dbReference type="PANTHER" id="PTHR10683:SF40">
    <property type="entry name" value="FRUCTOSE-6-PHOSPHATE ALDOLASE 1-RELATED"/>
    <property type="match status" value="1"/>
</dbReference>
<evidence type="ECO:0000313" key="11">
    <source>
        <dbReference type="Proteomes" id="UP000195607"/>
    </source>
</evidence>
<proteinExistence type="inferred from homology"/>
<dbReference type="PANTHER" id="PTHR10683">
    <property type="entry name" value="TRANSALDOLASE"/>
    <property type="match status" value="1"/>
</dbReference>
<dbReference type="InterPro" id="IPR033919">
    <property type="entry name" value="TSA/FSA_arc/bac"/>
</dbReference>
<dbReference type="NCBIfam" id="TIGR00875">
    <property type="entry name" value="fsa_talC_mipB"/>
    <property type="match status" value="1"/>
</dbReference>
<name>A0A1N5U7M1_9ARCH</name>
<comment type="catalytic activity">
    <reaction evidence="8">
        <text>D-sedoheptulose 7-phosphate + D-glyceraldehyde 3-phosphate = D-erythrose 4-phosphate + beta-D-fructose 6-phosphate</text>
        <dbReference type="Rhea" id="RHEA:17053"/>
        <dbReference type="ChEBI" id="CHEBI:16897"/>
        <dbReference type="ChEBI" id="CHEBI:57483"/>
        <dbReference type="ChEBI" id="CHEBI:57634"/>
        <dbReference type="ChEBI" id="CHEBI:59776"/>
        <dbReference type="EC" id="2.2.1.2"/>
    </reaction>
</comment>
<dbReference type="GO" id="GO:0005975">
    <property type="term" value="P:carbohydrate metabolic process"/>
    <property type="evidence" value="ECO:0007669"/>
    <property type="project" value="InterPro"/>
</dbReference>
<comment type="similarity">
    <text evidence="4">Belongs to the transaldolase family. Type 3B subfamily.</text>
</comment>
<reference evidence="10 11" key="1">
    <citation type="submission" date="2016-04" db="EMBL/GenBank/DDBJ databases">
        <authorList>
            <person name="Evans L.H."/>
            <person name="Alamgir A."/>
            <person name="Owens N."/>
            <person name="Weber N.D."/>
            <person name="Virtaneva K."/>
            <person name="Barbian K."/>
            <person name="Babar A."/>
            <person name="Rosenke K."/>
        </authorList>
    </citation>
    <scope>NUCLEOTIDE SEQUENCE [LARGE SCALE GENOMIC DNA]</scope>
    <source>
        <strain evidence="11">S5(T) (JCM 30642 \VKM B-2941)</strain>
    </source>
</reference>
<dbReference type="AlphaFoldDB" id="A0A1N5U7M1"/>
<dbReference type="RefSeq" id="WP_148689691.1">
    <property type="nucleotide sequence ID" value="NZ_LT671858.1"/>
</dbReference>
<dbReference type="GO" id="GO:0005737">
    <property type="term" value="C:cytoplasm"/>
    <property type="evidence" value="ECO:0007669"/>
    <property type="project" value="UniProtKB-SubCell"/>
</dbReference>
<comment type="subcellular location">
    <subcellularLocation>
        <location evidence="2">Cytoplasm</location>
    </subcellularLocation>
</comment>
<evidence type="ECO:0000256" key="5">
    <source>
        <dbReference type="ARBA" id="ARBA00013151"/>
    </source>
</evidence>
<evidence type="ECO:0000256" key="4">
    <source>
        <dbReference type="ARBA" id="ARBA00005740"/>
    </source>
</evidence>